<keyword evidence="2" id="KW-0503">Monooxygenase</keyword>
<dbReference type="Gene3D" id="3.50.50.60">
    <property type="entry name" value="FAD/NAD(P)-binding domain"/>
    <property type="match status" value="1"/>
</dbReference>
<dbReference type="GO" id="GO:0018669">
    <property type="term" value="F:3-hydroxybenzoate 6-monooxygenase activity"/>
    <property type="evidence" value="ECO:0007669"/>
    <property type="project" value="UniProtKB-EC"/>
</dbReference>
<accession>A0ABX8UGR2</accession>
<dbReference type="InterPro" id="IPR036188">
    <property type="entry name" value="FAD/NAD-bd_sf"/>
</dbReference>
<dbReference type="InterPro" id="IPR002938">
    <property type="entry name" value="FAD-bd"/>
</dbReference>
<evidence type="ECO:0000256" key="2">
    <source>
        <dbReference type="ARBA" id="ARBA00023033"/>
    </source>
</evidence>
<sequence>MQAIVIGAGIGGLAAAVALRRAGAGVTVLEQSPRISEVGAGLGLGPNAVGALTALGLAPRLDADVSLPTWTTRRRWQDGRELFKAPLAGTVEETYGHPFWFAHRGDLQRALLDAARDPAEPGRPAEVLLGRRVADVDPATGTVTTTDGERFTAEAVVAADGIRSVVRRRLFGAEEPVYAGHSGFRTQVPSERLLGDPELAEFVERNGFESWLGPGAHVVHCPFRRGSMINITACIEAPAIASGATAAPVGLDETLAHLDGWHEPLRRLITKGNGVTRYDIYTQPALETWHTGRVSLLGDACHPMLPYLGQGAAQAIEDGHALGAAFAAHPEPAAAFRAFESLRVRRANRVQALSAANATTFHLPDGPEQQERDRAVAAGATDSQVSAWLWQYQAPDRAVRDLAAVPE</sequence>
<evidence type="ECO:0000313" key="5">
    <source>
        <dbReference type="Proteomes" id="UP000824681"/>
    </source>
</evidence>
<name>A0ABX8UGR2_9ACTN</name>
<dbReference type="RefSeq" id="WP_020543222.1">
    <property type="nucleotide sequence ID" value="NZ_CP068985.1"/>
</dbReference>
<dbReference type="Pfam" id="PF01494">
    <property type="entry name" value="FAD_binding_3"/>
    <property type="match status" value="1"/>
</dbReference>
<protein>
    <submittedName>
        <fullName evidence="4">3-hydroxybenzoate 6-hydroxylase 1</fullName>
        <ecNumber evidence="4">1.14.13.24</ecNumber>
    </submittedName>
</protein>
<dbReference type="PRINTS" id="PR00420">
    <property type="entry name" value="RNGMNOXGNASE"/>
</dbReference>
<evidence type="ECO:0000259" key="3">
    <source>
        <dbReference type="Pfam" id="PF01494"/>
    </source>
</evidence>
<dbReference type="EC" id="1.14.13.24" evidence="4"/>
<dbReference type="EMBL" id="CP068985">
    <property type="protein sequence ID" value="QYC45568.1"/>
    <property type="molecule type" value="Genomic_DNA"/>
</dbReference>
<dbReference type="InterPro" id="IPR050493">
    <property type="entry name" value="FAD-dep_Monooxygenase_BioMet"/>
</dbReference>
<dbReference type="SUPFAM" id="SSF51905">
    <property type="entry name" value="FAD/NAD(P)-binding domain"/>
    <property type="match status" value="1"/>
</dbReference>
<keyword evidence="1 4" id="KW-0560">Oxidoreductase</keyword>
<dbReference type="PANTHER" id="PTHR13789">
    <property type="entry name" value="MONOOXYGENASE"/>
    <property type="match status" value="1"/>
</dbReference>
<evidence type="ECO:0000256" key="1">
    <source>
        <dbReference type="ARBA" id="ARBA00023002"/>
    </source>
</evidence>
<dbReference type="PANTHER" id="PTHR13789:SF309">
    <property type="entry name" value="PUTATIVE (AFU_ORTHOLOGUE AFUA_6G14510)-RELATED"/>
    <property type="match status" value="1"/>
</dbReference>
<gene>
    <name evidence="4" type="primary">xlnD2</name>
    <name evidence="4" type="ORF">Nocox_40125</name>
</gene>
<dbReference type="SUPFAM" id="SSF54373">
    <property type="entry name" value="FAD-linked reductases, C-terminal domain"/>
    <property type="match status" value="1"/>
</dbReference>
<dbReference type="Proteomes" id="UP000824681">
    <property type="component" value="Chromosome"/>
</dbReference>
<keyword evidence="5" id="KW-1185">Reference proteome</keyword>
<evidence type="ECO:0000313" key="4">
    <source>
        <dbReference type="EMBL" id="QYC45568.1"/>
    </source>
</evidence>
<proteinExistence type="predicted"/>
<organism evidence="4 5">
    <name type="scientific">Nonomuraea coxensis DSM 45129</name>
    <dbReference type="NCBI Taxonomy" id="1122611"/>
    <lineage>
        <taxon>Bacteria</taxon>
        <taxon>Bacillati</taxon>
        <taxon>Actinomycetota</taxon>
        <taxon>Actinomycetes</taxon>
        <taxon>Streptosporangiales</taxon>
        <taxon>Streptosporangiaceae</taxon>
        <taxon>Nonomuraea</taxon>
    </lineage>
</organism>
<feature type="domain" description="FAD-binding" evidence="3">
    <location>
        <begin position="2"/>
        <end position="352"/>
    </location>
</feature>
<reference evidence="4 5" key="1">
    <citation type="journal article" date="2021" name="ACS Chem. Biol.">
        <title>Genomic-Led Discovery of a Novel Glycopeptide Antibiotic by Nonomuraea coxensis DSM 45129.</title>
        <authorList>
            <person name="Yushchuk O."/>
            <person name="Vior N.M."/>
            <person name="Andreo-Vidal A."/>
            <person name="Berini F."/>
            <person name="Ruckert C."/>
            <person name="Busche T."/>
            <person name="Binda E."/>
            <person name="Kalinowski J."/>
            <person name="Truman A.W."/>
            <person name="Marinelli F."/>
        </authorList>
    </citation>
    <scope>NUCLEOTIDE SEQUENCE [LARGE SCALE GENOMIC DNA]</scope>
    <source>
        <strain evidence="4 5">DSM 45129</strain>
    </source>
</reference>